<dbReference type="InterPro" id="IPR040661">
    <property type="entry name" value="LZ3wCH"/>
</dbReference>
<gene>
    <name evidence="12" type="primary">LOC105433486</name>
</gene>
<dbReference type="Gene3D" id="1.10.10.10">
    <property type="entry name" value="Winged helix-like DNA-binding domain superfamily/Winged helix DNA-binding domain"/>
    <property type="match status" value="1"/>
</dbReference>
<dbReference type="OrthoDB" id="272266at2759"/>
<evidence type="ECO:0000256" key="4">
    <source>
        <dbReference type="ARBA" id="ARBA00023054"/>
    </source>
</evidence>
<feature type="coiled-coil region" evidence="8">
    <location>
        <begin position="97"/>
        <end position="179"/>
    </location>
</feature>
<dbReference type="PANTHER" id="PTHR15938:SF0">
    <property type="entry name" value="HOMOLOGOUS-PAIRING PROTEIN 2 HOMOLOG"/>
    <property type="match status" value="1"/>
</dbReference>
<evidence type="ECO:0000259" key="9">
    <source>
        <dbReference type="Pfam" id="PF07106"/>
    </source>
</evidence>
<keyword evidence="5" id="KW-0233">DNA recombination</keyword>
<evidence type="ECO:0000256" key="6">
    <source>
        <dbReference type="ARBA" id="ARBA00023242"/>
    </source>
</evidence>
<dbReference type="GO" id="GO:0000794">
    <property type="term" value="C:condensed nuclear chromosome"/>
    <property type="evidence" value="ECO:0007669"/>
    <property type="project" value="TreeGrafter"/>
</dbReference>
<reference evidence="12" key="1">
    <citation type="submission" date="2025-08" db="UniProtKB">
        <authorList>
            <consortium name="RefSeq"/>
        </authorList>
    </citation>
    <scope>IDENTIFICATION</scope>
</reference>
<dbReference type="InterPro" id="IPR010776">
    <property type="entry name" value="Hop2_WH_dom"/>
</dbReference>
<dbReference type="Pfam" id="PF18517">
    <property type="entry name" value="LZ3wCH"/>
    <property type="match status" value="1"/>
</dbReference>
<evidence type="ECO:0000256" key="8">
    <source>
        <dbReference type="SAM" id="Coils"/>
    </source>
</evidence>
<keyword evidence="4 8" id="KW-0175">Coiled coil</keyword>
<evidence type="ECO:0000313" key="11">
    <source>
        <dbReference type="Proteomes" id="UP000504615"/>
    </source>
</evidence>
<dbReference type="GO" id="GO:0007129">
    <property type="term" value="P:homologous chromosome pairing at meiosis"/>
    <property type="evidence" value="ECO:0007669"/>
    <property type="project" value="TreeGrafter"/>
</dbReference>
<evidence type="ECO:0000256" key="1">
    <source>
        <dbReference type="ARBA" id="ARBA00004123"/>
    </source>
</evidence>
<dbReference type="GO" id="GO:0120230">
    <property type="term" value="F:recombinase activator activity"/>
    <property type="evidence" value="ECO:0007669"/>
    <property type="project" value="TreeGrafter"/>
</dbReference>
<dbReference type="GO" id="GO:0120231">
    <property type="term" value="C:DNA recombinase auxiliary factor complex"/>
    <property type="evidence" value="ECO:0007669"/>
    <property type="project" value="TreeGrafter"/>
</dbReference>
<dbReference type="RefSeq" id="XP_011647134.1">
    <property type="nucleotide sequence ID" value="XM_011648832.1"/>
</dbReference>
<keyword evidence="6" id="KW-0539">Nucleus</keyword>
<organism evidence="11 12">
    <name type="scientific">Pogonomyrmex barbatus</name>
    <name type="common">red harvester ant</name>
    <dbReference type="NCBI Taxonomy" id="144034"/>
    <lineage>
        <taxon>Eukaryota</taxon>
        <taxon>Metazoa</taxon>
        <taxon>Ecdysozoa</taxon>
        <taxon>Arthropoda</taxon>
        <taxon>Hexapoda</taxon>
        <taxon>Insecta</taxon>
        <taxon>Pterygota</taxon>
        <taxon>Neoptera</taxon>
        <taxon>Endopterygota</taxon>
        <taxon>Hymenoptera</taxon>
        <taxon>Apocrita</taxon>
        <taxon>Aculeata</taxon>
        <taxon>Formicoidea</taxon>
        <taxon>Formicidae</taxon>
        <taxon>Myrmicinae</taxon>
        <taxon>Pogonomyrmex</taxon>
    </lineage>
</organism>
<name>A0A6I9XMC3_9HYME</name>
<dbReference type="Pfam" id="PF07106">
    <property type="entry name" value="WHD_TBPIP"/>
    <property type="match status" value="1"/>
</dbReference>
<evidence type="ECO:0000256" key="2">
    <source>
        <dbReference type="ARBA" id="ARBA00007922"/>
    </source>
</evidence>
<protein>
    <recommendedName>
        <fullName evidence="3">Homologous-pairing protein 2 homolog</fullName>
    </recommendedName>
</protein>
<keyword evidence="7" id="KW-0469">Meiosis</keyword>
<dbReference type="KEGG" id="pbar:105433486"/>
<dbReference type="GeneID" id="105433486"/>
<dbReference type="GO" id="GO:0000709">
    <property type="term" value="P:meiotic joint molecule formation"/>
    <property type="evidence" value="ECO:0007669"/>
    <property type="project" value="TreeGrafter"/>
</dbReference>
<comment type="similarity">
    <text evidence="2">Belongs to the HOP2 family.</text>
</comment>
<evidence type="ECO:0000256" key="5">
    <source>
        <dbReference type="ARBA" id="ARBA00023172"/>
    </source>
</evidence>
<dbReference type="AlphaFoldDB" id="A0A6I9XMC3"/>
<evidence type="ECO:0000259" key="10">
    <source>
        <dbReference type="Pfam" id="PF18517"/>
    </source>
</evidence>
<accession>A0A6I9XMC3</accession>
<comment type="subcellular location">
    <subcellularLocation>
        <location evidence="1">Nucleus</location>
    </subcellularLocation>
</comment>
<proteinExistence type="inferred from homology"/>
<evidence type="ECO:0000256" key="3">
    <source>
        <dbReference type="ARBA" id="ARBA00016093"/>
    </source>
</evidence>
<dbReference type="InterPro" id="IPR036388">
    <property type="entry name" value="WH-like_DNA-bd_sf"/>
</dbReference>
<dbReference type="GO" id="GO:0003690">
    <property type="term" value="F:double-stranded DNA binding"/>
    <property type="evidence" value="ECO:0007669"/>
    <property type="project" value="TreeGrafter"/>
</dbReference>
<evidence type="ECO:0000256" key="7">
    <source>
        <dbReference type="ARBA" id="ARBA00023254"/>
    </source>
</evidence>
<dbReference type="PANTHER" id="PTHR15938">
    <property type="entry name" value="TBP-1 INTERACTING PROTEIN"/>
    <property type="match status" value="1"/>
</dbReference>
<evidence type="ECO:0000313" key="12">
    <source>
        <dbReference type="RefSeq" id="XP_011647134.1"/>
    </source>
</evidence>
<feature type="domain" description="Homologous-pairing protein 2 winged helix" evidence="9">
    <location>
        <begin position="17"/>
        <end position="75"/>
    </location>
</feature>
<keyword evidence="11" id="KW-1185">Reference proteome</keyword>
<dbReference type="GO" id="GO:0010774">
    <property type="term" value="P:meiotic strand invasion involved in reciprocal meiotic recombination"/>
    <property type="evidence" value="ECO:0007669"/>
    <property type="project" value="TreeGrafter"/>
</dbReference>
<sequence>MFFNIYLVNQRTTTMAIAAVYNYMKLQNRPYSVNDVVTNLHNEYNKTAIQKAMDQLVIDGKLFEKVYGKQKIYCVVQDSAYDTDELMRIDKELQSHANEVESKYLDVMKEMKEQEALLNSLKSSLTLEDVQKEKDVLQQNVKQLTHKLDDLMESSSTEIENLQESKRKAQENLDEYTREYLKRKKICVEIIDCILESYPGSKDELYEEVGIDSTTV</sequence>
<dbReference type="Proteomes" id="UP000504615">
    <property type="component" value="Unplaced"/>
</dbReference>
<feature type="domain" description="Leucine zipper with capping helix" evidence="10">
    <location>
        <begin position="164"/>
        <end position="212"/>
    </location>
</feature>